<gene>
    <name evidence="11" type="ORF">TSOC_009698</name>
</gene>
<protein>
    <recommendedName>
        <fullName evidence="2">RBR-type E3 ubiquitin transferase</fullName>
        <ecNumber evidence="2">2.3.2.31</ecNumber>
    </recommendedName>
</protein>
<evidence type="ECO:0000313" key="12">
    <source>
        <dbReference type="Proteomes" id="UP000236333"/>
    </source>
</evidence>
<evidence type="ECO:0000259" key="10">
    <source>
        <dbReference type="PROSITE" id="PS51873"/>
    </source>
</evidence>
<dbReference type="InterPro" id="IPR031127">
    <property type="entry name" value="E3_UB_ligase_RBR"/>
</dbReference>
<dbReference type="OrthoDB" id="541961at2759"/>
<evidence type="ECO:0000256" key="5">
    <source>
        <dbReference type="ARBA" id="ARBA00022737"/>
    </source>
</evidence>
<keyword evidence="4" id="KW-0479">Metal-binding</keyword>
<evidence type="ECO:0000256" key="8">
    <source>
        <dbReference type="ARBA" id="ARBA00022833"/>
    </source>
</evidence>
<feature type="domain" description="RING-type" evidence="10">
    <location>
        <begin position="101"/>
        <end position="349"/>
    </location>
</feature>
<dbReference type="Pfam" id="PF01485">
    <property type="entry name" value="IBR"/>
    <property type="match status" value="2"/>
</dbReference>
<dbReference type="InterPro" id="IPR002867">
    <property type="entry name" value="IBR_dom"/>
</dbReference>
<dbReference type="Pfam" id="PF00097">
    <property type="entry name" value="zf-C3HC4"/>
    <property type="match status" value="1"/>
</dbReference>
<dbReference type="InterPro" id="IPR017907">
    <property type="entry name" value="Znf_RING_CS"/>
</dbReference>
<keyword evidence="7" id="KW-0833">Ubl conjugation pathway</keyword>
<dbReference type="GO" id="GO:0008270">
    <property type="term" value="F:zinc ion binding"/>
    <property type="evidence" value="ECO:0007669"/>
    <property type="project" value="UniProtKB-KW"/>
</dbReference>
<keyword evidence="6" id="KW-0863">Zinc-finger</keyword>
<dbReference type="PANTHER" id="PTHR11685">
    <property type="entry name" value="RBR FAMILY RING FINGER AND IBR DOMAIN-CONTAINING"/>
    <property type="match status" value="1"/>
</dbReference>
<dbReference type="InterPro" id="IPR013083">
    <property type="entry name" value="Znf_RING/FYVE/PHD"/>
</dbReference>
<feature type="compositionally biased region" description="Low complexity" evidence="9">
    <location>
        <begin position="65"/>
        <end position="82"/>
    </location>
</feature>
<reference evidence="11 12" key="1">
    <citation type="journal article" date="2017" name="Mol. Biol. Evol.">
        <title>The 4-celled Tetrabaena socialis nuclear genome reveals the essential components for genetic control of cell number at the origin of multicellularity in the volvocine lineage.</title>
        <authorList>
            <person name="Featherston J."/>
            <person name="Arakaki Y."/>
            <person name="Hanschen E.R."/>
            <person name="Ferris P.J."/>
            <person name="Michod R.E."/>
            <person name="Olson B.J.S.C."/>
            <person name="Nozaki H."/>
            <person name="Durand P.M."/>
        </authorList>
    </citation>
    <scope>NUCLEOTIDE SEQUENCE [LARGE SCALE GENOMIC DNA]</scope>
    <source>
        <strain evidence="11 12">NIES-571</strain>
    </source>
</reference>
<accession>A0A2J7ZV67</accession>
<evidence type="ECO:0000256" key="2">
    <source>
        <dbReference type="ARBA" id="ARBA00012251"/>
    </source>
</evidence>
<proteinExistence type="predicted"/>
<organism evidence="11 12">
    <name type="scientific">Tetrabaena socialis</name>
    <dbReference type="NCBI Taxonomy" id="47790"/>
    <lineage>
        <taxon>Eukaryota</taxon>
        <taxon>Viridiplantae</taxon>
        <taxon>Chlorophyta</taxon>
        <taxon>core chlorophytes</taxon>
        <taxon>Chlorophyceae</taxon>
        <taxon>CS clade</taxon>
        <taxon>Chlamydomonadales</taxon>
        <taxon>Tetrabaenaceae</taxon>
        <taxon>Tetrabaena</taxon>
    </lineage>
</organism>
<dbReference type="CDD" id="cd22584">
    <property type="entry name" value="Rcat_RBR_unk"/>
    <property type="match status" value="1"/>
</dbReference>
<name>A0A2J7ZV67_9CHLO</name>
<keyword evidence="12" id="KW-1185">Reference proteome</keyword>
<dbReference type="PROSITE" id="PS51873">
    <property type="entry name" value="TRIAD"/>
    <property type="match status" value="1"/>
</dbReference>
<evidence type="ECO:0000256" key="3">
    <source>
        <dbReference type="ARBA" id="ARBA00022679"/>
    </source>
</evidence>
<dbReference type="EC" id="2.3.2.31" evidence="2"/>
<comment type="caution">
    <text evidence="11">The sequence shown here is derived from an EMBL/GenBank/DDBJ whole genome shotgun (WGS) entry which is preliminary data.</text>
</comment>
<dbReference type="AlphaFoldDB" id="A0A2J7ZV67"/>
<keyword evidence="3" id="KW-0808">Transferase</keyword>
<dbReference type="InterPro" id="IPR044066">
    <property type="entry name" value="TRIAD_supradom"/>
</dbReference>
<dbReference type="Gene3D" id="3.30.40.10">
    <property type="entry name" value="Zinc/RING finger domain, C3HC4 (zinc finger)"/>
    <property type="match status" value="1"/>
</dbReference>
<evidence type="ECO:0000313" key="11">
    <source>
        <dbReference type="EMBL" id="PNH04164.1"/>
    </source>
</evidence>
<evidence type="ECO:0000256" key="7">
    <source>
        <dbReference type="ARBA" id="ARBA00022786"/>
    </source>
</evidence>
<evidence type="ECO:0000256" key="4">
    <source>
        <dbReference type="ARBA" id="ARBA00022723"/>
    </source>
</evidence>
<evidence type="ECO:0000256" key="9">
    <source>
        <dbReference type="SAM" id="MobiDB-lite"/>
    </source>
</evidence>
<sequence length="362" mass="37656">MALVGAGPAEGELLSQRLNEVQALLDATANAAAGATTRARGRRRAALLSQLEAFRVVHERLATGPAPQAQDAAAASGPANPAEAPPVRVPTELGSSSAAAPTAECQRCCDDFPAHSLLCAGATAGADGPSSSAASAAPCGHLFCEGCMREYVRGALRDKRVPVLCAMALPGGGGCGAAVSRQHVVGLLQGCPEEVQAFEVLEAEACIPPERKLYCPYPFCSMPLLRPIHEDGGELPPDKPVDCPSCSQRFCPRCLIPDWHEGFTCDRFQDLQRSASSAEDAAMLRLAVGKQWKQCPRCKQLVERSQGCNFIRCRCGGMFCYSCGTAYANATPTGGNPYGTPGCKCRASGGRSAGGGQIGGSK</sequence>
<dbReference type="SMART" id="SM00647">
    <property type="entry name" value="IBR"/>
    <property type="match status" value="2"/>
</dbReference>
<evidence type="ECO:0000256" key="1">
    <source>
        <dbReference type="ARBA" id="ARBA00001798"/>
    </source>
</evidence>
<dbReference type="SUPFAM" id="SSF57850">
    <property type="entry name" value="RING/U-box"/>
    <property type="match status" value="3"/>
</dbReference>
<dbReference type="EMBL" id="PGGS01000417">
    <property type="protein sequence ID" value="PNH04164.1"/>
    <property type="molecule type" value="Genomic_DNA"/>
</dbReference>
<feature type="region of interest" description="Disordered" evidence="9">
    <location>
        <begin position="65"/>
        <end position="95"/>
    </location>
</feature>
<evidence type="ECO:0000256" key="6">
    <source>
        <dbReference type="ARBA" id="ARBA00022771"/>
    </source>
</evidence>
<dbReference type="Gene3D" id="1.20.120.1750">
    <property type="match status" value="1"/>
</dbReference>
<comment type="catalytic activity">
    <reaction evidence="1">
        <text>[E2 ubiquitin-conjugating enzyme]-S-ubiquitinyl-L-cysteine + [acceptor protein]-L-lysine = [E2 ubiquitin-conjugating enzyme]-L-cysteine + [acceptor protein]-N(6)-ubiquitinyl-L-lysine.</text>
        <dbReference type="EC" id="2.3.2.31"/>
    </reaction>
</comment>
<keyword evidence="8" id="KW-0862">Zinc</keyword>
<dbReference type="Proteomes" id="UP000236333">
    <property type="component" value="Unassembled WGS sequence"/>
</dbReference>
<dbReference type="InterPro" id="IPR018957">
    <property type="entry name" value="Znf_C3HC4_RING-type"/>
</dbReference>
<dbReference type="GO" id="GO:0016567">
    <property type="term" value="P:protein ubiquitination"/>
    <property type="evidence" value="ECO:0007669"/>
    <property type="project" value="InterPro"/>
</dbReference>
<keyword evidence="5" id="KW-0677">Repeat</keyword>
<dbReference type="PROSITE" id="PS00518">
    <property type="entry name" value="ZF_RING_1"/>
    <property type="match status" value="1"/>
</dbReference>
<dbReference type="GO" id="GO:0061630">
    <property type="term" value="F:ubiquitin protein ligase activity"/>
    <property type="evidence" value="ECO:0007669"/>
    <property type="project" value="UniProtKB-EC"/>
</dbReference>